<dbReference type="AlphaFoldDB" id="A0A8H5LS73"/>
<proteinExistence type="predicted"/>
<organism evidence="3 4">
    <name type="scientific">Tetrapyrgos nigripes</name>
    <dbReference type="NCBI Taxonomy" id="182062"/>
    <lineage>
        <taxon>Eukaryota</taxon>
        <taxon>Fungi</taxon>
        <taxon>Dikarya</taxon>
        <taxon>Basidiomycota</taxon>
        <taxon>Agaricomycotina</taxon>
        <taxon>Agaricomycetes</taxon>
        <taxon>Agaricomycetidae</taxon>
        <taxon>Agaricales</taxon>
        <taxon>Marasmiineae</taxon>
        <taxon>Marasmiaceae</taxon>
        <taxon>Tetrapyrgos</taxon>
    </lineage>
</organism>
<evidence type="ECO:0000313" key="4">
    <source>
        <dbReference type="Proteomes" id="UP000559256"/>
    </source>
</evidence>
<evidence type="ECO:0000313" key="3">
    <source>
        <dbReference type="EMBL" id="KAF5367461.1"/>
    </source>
</evidence>
<dbReference type="PANTHER" id="PTHR46929:SF3">
    <property type="entry name" value="MYB_SANT-LIKE DOMAIN-CONTAINING PROTEIN"/>
    <property type="match status" value="1"/>
</dbReference>
<feature type="region of interest" description="Disordered" evidence="1">
    <location>
        <begin position="206"/>
        <end position="252"/>
    </location>
</feature>
<reference evidence="3 4" key="1">
    <citation type="journal article" date="2020" name="ISME J.">
        <title>Uncovering the hidden diversity of litter-decomposition mechanisms in mushroom-forming fungi.</title>
        <authorList>
            <person name="Floudas D."/>
            <person name="Bentzer J."/>
            <person name="Ahren D."/>
            <person name="Johansson T."/>
            <person name="Persson P."/>
            <person name="Tunlid A."/>
        </authorList>
    </citation>
    <scope>NUCLEOTIDE SEQUENCE [LARGE SCALE GENOMIC DNA]</scope>
    <source>
        <strain evidence="3 4">CBS 291.85</strain>
    </source>
</reference>
<dbReference type="InterPro" id="IPR024752">
    <property type="entry name" value="Myb/SANT-like_dom"/>
</dbReference>
<dbReference type="OrthoDB" id="76215at2759"/>
<comment type="caution">
    <text evidence="3">The sequence shown here is derived from an EMBL/GenBank/DDBJ whole genome shotgun (WGS) entry which is preliminary data.</text>
</comment>
<accession>A0A8H5LS73</accession>
<sequence>MSAPAPGSTDPPGLQDIWNSEIDLAIMQFLYQAKTQRNGTHDTFSAAVWTSLGKHLMENGHRLCTNEDLKDRFHVWTSEAEAISIEFFIAKKAQGLMSENNFKGKVYNLAAEHLCAKGHSFSGKQVKARWTCFKAEFKIVAKLRTLSGFGWDNARSMVIATDQVWDAYLVGHPKARPFRTHPFIHYDDIAAMVGAMALSSENAVAAQKAPDTSLSSDDDDEDSDSDAADSEKESPVKKRRAAGPTPAPKRVCTSAGAQALTSMSSTFAALTEGLKSGEFLTSPSTDSPVKKKKAFDIVRAEKGLSPHSLAKARCVFRGSGEVAREYLSFDSTKDEERLMDEMDRV</sequence>
<dbReference type="Pfam" id="PF12776">
    <property type="entry name" value="Myb_DNA-bind_3"/>
    <property type="match status" value="1"/>
</dbReference>
<feature type="domain" description="Myb/SANT-like" evidence="2">
    <location>
        <begin position="76"/>
        <end position="168"/>
    </location>
</feature>
<dbReference type="Proteomes" id="UP000559256">
    <property type="component" value="Unassembled WGS sequence"/>
</dbReference>
<keyword evidence="4" id="KW-1185">Reference proteome</keyword>
<evidence type="ECO:0000259" key="2">
    <source>
        <dbReference type="Pfam" id="PF12776"/>
    </source>
</evidence>
<dbReference type="PANTHER" id="PTHR46929">
    <property type="entry name" value="EXPRESSED PROTEIN"/>
    <property type="match status" value="1"/>
</dbReference>
<protein>
    <recommendedName>
        <fullName evidence="2">Myb/SANT-like domain-containing protein</fullName>
    </recommendedName>
</protein>
<name>A0A8H5LS73_9AGAR</name>
<dbReference type="EMBL" id="JAACJM010000019">
    <property type="protein sequence ID" value="KAF5367461.1"/>
    <property type="molecule type" value="Genomic_DNA"/>
</dbReference>
<feature type="compositionally biased region" description="Acidic residues" evidence="1">
    <location>
        <begin position="216"/>
        <end position="228"/>
    </location>
</feature>
<gene>
    <name evidence="3" type="ORF">D9758_003826</name>
</gene>
<evidence type="ECO:0000256" key="1">
    <source>
        <dbReference type="SAM" id="MobiDB-lite"/>
    </source>
</evidence>